<evidence type="ECO:0000313" key="3">
    <source>
        <dbReference type="Proteomes" id="UP000283269"/>
    </source>
</evidence>
<keyword evidence="3" id="KW-1185">Reference proteome</keyword>
<organism evidence="2 3">
    <name type="scientific">Psilocybe cyanescens</name>
    <dbReference type="NCBI Taxonomy" id="93625"/>
    <lineage>
        <taxon>Eukaryota</taxon>
        <taxon>Fungi</taxon>
        <taxon>Dikarya</taxon>
        <taxon>Basidiomycota</taxon>
        <taxon>Agaricomycotina</taxon>
        <taxon>Agaricomycetes</taxon>
        <taxon>Agaricomycetidae</taxon>
        <taxon>Agaricales</taxon>
        <taxon>Agaricineae</taxon>
        <taxon>Strophariaceae</taxon>
        <taxon>Psilocybe</taxon>
    </lineage>
</organism>
<reference evidence="2 3" key="1">
    <citation type="journal article" date="2018" name="Evol. Lett.">
        <title>Horizontal gene cluster transfer increased hallucinogenic mushroom diversity.</title>
        <authorList>
            <person name="Reynolds H.T."/>
            <person name="Vijayakumar V."/>
            <person name="Gluck-Thaler E."/>
            <person name="Korotkin H.B."/>
            <person name="Matheny P.B."/>
            <person name="Slot J.C."/>
        </authorList>
    </citation>
    <scope>NUCLEOTIDE SEQUENCE [LARGE SCALE GENOMIC DNA]</scope>
    <source>
        <strain evidence="2 3">2631</strain>
    </source>
</reference>
<dbReference type="InParanoid" id="A0A409WUC7"/>
<comment type="caution">
    <text evidence="2">The sequence shown here is derived from an EMBL/GenBank/DDBJ whole genome shotgun (WGS) entry which is preliminary data.</text>
</comment>
<gene>
    <name evidence="2" type="ORF">CVT25_014348</name>
</gene>
<evidence type="ECO:0000256" key="1">
    <source>
        <dbReference type="SAM" id="MobiDB-lite"/>
    </source>
</evidence>
<sequence length="104" mass="11370">MERFEDESWVAARSTSTTYLNCVLRHYSPTLRAPRSDCLRLPPYTPAPPPPPHANPSGKSASNMNPGSNLTHPTTTTEITWRPAIARTVTGISAPLPPSLHPTR</sequence>
<feature type="compositionally biased region" description="Pro residues" evidence="1">
    <location>
        <begin position="95"/>
        <end position="104"/>
    </location>
</feature>
<protein>
    <submittedName>
        <fullName evidence="2">Uncharacterized protein</fullName>
    </submittedName>
</protein>
<feature type="compositionally biased region" description="Pro residues" evidence="1">
    <location>
        <begin position="43"/>
        <end position="54"/>
    </location>
</feature>
<dbReference type="EMBL" id="NHYD01003181">
    <property type="protein sequence ID" value="PPQ82102.1"/>
    <property type="molecule type" value="Genomic_DNA"/>
</dbReference>
<feature type="region of interest" description="Disordered" evidence="1">
    <location>
        <begin position="34"/>
        <end position="104"/>
    </location>
</feature>
<dbReference type="AlphaFoldDB" id="A0A409WUC7"/>
<evidence type="ECO:0000313" key="2">
    <source>
        <dbReference type="EMBL" id="PPQ82102.1"/>
    </source>
</evidence>
<feature type="compositionally biased region" description="Polar residues" evidence="1">
    <location>
        <begin position="57"/>
        <end position="79"/>
    </location>
</feature>
<proteinExistence type="predicted"/>
<dbReference type="Proteomes" id="UP000283269">
    <property type="component" value="Unassembled WGS sequence"/>
</dbReference>
<name>A0A409WUC7_PSICY</name>
<accession>A0A409WUC7</accession>